<dbReference type="EMBL" id="FLQX01000159">
    <property type="protein sequence ID" value="SBT09831.1"/>
    <property type="molecule type" value="Genomic_DNA"/>
</dbReference>
<dbReference type="STRING" id="1860102.ACCAA_790010"/>
<dbReference type="Proteomes" id="UP000199169">
    <property type="component" value="Unassembled WGS sequence"/>
</dbReference>
<accession>A0A1A8XYQ2</accession>
<name>A0A1A8XYQ2_9PROT</name>
<dbReference type="AlphaFoldDB" id="A0A1A8XYQ2"/>
<keyword evidence="2" id="KW-1185">Reference proteome</keyword>
<evidence type="ECO:0000313" key="1">
    <source>
        <dbReference type="EMBL" id="SBT09831.1"/>
    </source>
</evidence>
<evidence type="ECO:0000313" key="2">
    <source>
        <dbReference type="Proteomes" id="UP000199169"/>
    </source>
</evidence>
<organism evidence="1 2">
    <name type="scientific">Candidatus Accumulibacter aalborgensis</name>
    <dbReference type="NCBI Taxonomy" id="1860102"/>
    <lineage>
        <taxon>Bacteria</taxon>
        <taxon>Pseudomonadati</taxon>
        <taxon>Pseudomonadota</taxon>
        <taxon>Betaproteobacteria</taxon>
        <taxon>Candidatus Accumulibacter</taxon>
    </lineage>
</organism>
<proteinExistence type="predicted"/>
<gene>
    <name evidence="1" type="ORF">ACCAA_790010</name>
</gene>
<sequence length="210" mass="23308">MNNSRRKIDASDFKELCKVKNLTNFGGFRLECDGVYLNRLDDATLQLLGEEEKKAVQGWHPTGGYHEPALRFPCDVDEFLNFINESGFAGCIHGPTLVEWLQLAAPVTDPSGSREVAPPDVEIIRKRSALIAEFAGMWPSIENDLYEGSDNGLSEAARTKKHGIWNVCEALKWAVVQGKIHQEKAEAFVQAEGDSDLSFFIGGLLKQGRK</sequence>
<dbReference type="RefSeq" id="WP_186409041.1">
    <property type="nucleotide sequence ID" value="NZ_FLQX01000159.1"/>
</dbReference>
<reference evidence="1 2" key="1">
    <citation type="submission" date="2016-06" db="EMBL/GenBank/DDBJ databases">
        <authorList>
            <person name="Kjaerup R.B."/>
            <person name="Dalgaard T.S."/>
            <person name="Juul-Madsen H.R."/>
        </authorList>
    </citation>
    <scope>NUCLEOTIDE SEQUENCE [LARGE SCALE GENOMIC DNA]</scope>
    <source>
        <strain evidence="1">3</strain>
    </source>
</reference>
<protein>
    <submittedName>
        <fullName evidence="1">Uncharacterized protein</fullName>
    </submittedName>
</protein>